<dbReference type="InterPro" id="IPR006528">
    <property type="entry name" value="Phage_head_morphogenesis_dom"/>
</dbReference>
<reference evidence="3" key="2">
    <citation type="journal article" date="2022" name="Sci. Total Environ.">
        <title>Prevalence, transmission, and molecular epidemiology of tet(X)-positive bacteria among humans, animals, and environmental niches in China: An epidemiological, and genomic-based study.</title>
        <authorList>
            <person name="Dong N."/>
            <person name="Zeng Y."/>
            <person name="Cai C."/>
            <person name="Sun C."/>
            <person name="Lu J."/>
            <person name="Liu C."/>
            <person name="Zhou H."/>
            <person name="Sun Q."/>
            <person name="Shu L."/>
            <person name="Wang H."/>
            <person name="Wang Y."/>
            <person name="Wang S."/>
            <person name="Wu C."/>
            <person name="Chan E.W."/>
            <person name="Chen G."/>
            <person name="Shen Z."/>
            <person name="Chen S."/>
            <person name="Zhang R."/>
        </authorList>
    </citation>
    <scope>NUCLEOTIDE SEQUENCE</scope>
    <source>
        <strain evidence="3">R1692</strain>
    </source>
</reference>
<feature type="domain" description="tRNA nuclease CdiA C-terminal" evidence="2">
    <location>
        <begin position="345"/>
        <end position="412"/>
    </location>
</feature>
<dbReference type="Proteomes" id="UP001170954">
    <property type="component" value="Unassembled WGS sequence"/>
</dbReference>
<name>A0ABT7NLG6_9SPHI</name>
<dbReference type="Gene3D" id="3.40.1350.120">
    <property type="match status" value="1"/>
</dbReference>
<dbReference type="NCBIfam" id="TIGR01641">
    <property type="entry name" value="phageSPP1_gp7"/>
    <property type="match status" value="1"/>
</dbReference>
<feature type="domain" description="Phage head morphogenesis" evidence="1">
    <location>
        <begin position="139"/>
        <end position="216"/>
    </location>
</feature>
<protein>
    <submittedName>
        <fullName evidence="3">Minor capsid protein</fullName>
    </submittedName>
</protein>
<dbReference type="EMBL" id="JACAGK010000016">
    <property type="protein sequence ID" value="MDM1048048.1"/>
    <property type="molecule type" value="Genomic_DNA"/>
</dbReference>
<reference evidence="3" key="1">
    <citation type="submission" date="2020-06" db="EMBL/GenBank/DDBJ databases">
        <authorList>
            <person name="Dong N."/>
        </authorList>
    </citation>
    <scope>NUCLEOTIDE SEQUENCE</scope>
    <source>
        <strain evidence="3">R1692</strain>
    </source>
</reference>
<proteinExistence type="predicted"/>
<sequence length="439" mass="50517">MEDRGHDPIDDYYGCCHDHIELVTDIPSGYGKYIEKLAREIFQKKAFELGYDPELIQIYGDRLAKGIKKGFGKDYFEVDLQGPDYGLLHSLEKNVWQFSAAKTYSQLKELSDALRKPDGTLRTFDEFKIQTSIITGKQLRHLKTEYRTAIKGANMADRWSGIQQRKHLFPLLEFVAIEDDRTSTLCRTLNGVVRPVDDPFWSKYYPPNHYNCRSTVKQVKEGKVTSDEDIIHPDIPEIFKVNLGQRGLAFPEDHAYFIDMPDDVMNQARQFFPYGMQFDILEADEIKGVLRQHYLTDVNKSDYGIVTTVARELASLDSVIIDIMPEIMDPIQRATVIPDGKGMTNPDLRVNKVLVDIKSVQSTRYNTLRSAIDKAYRQVNVVIIDLPGPLAESEMYRVANGRFLDHKDLKEIHFRIDGNYFLYKRGIKEPLKKSMGDNI</sequence>
<evidence type="ECO:0000259" key="1">
    <source>
        <dbReference type="Pfam" id="PF04233"/>
    </source>
</evidence>
<keyword evidence="4" id="KW-1185">Reference proteome</keyword>
<organism evidence="3 4">
    <name type="scientific">Sphingobacterium hotanense</name>
    <dbReference type="NCBI Taxonomy" id="649196"/>
    <lineage>
        <taxon>Bacteria</taxon>
        <taxon>Pseudomonadati</taxon>
        <taxon>Bacteroidota</taxon>
        <taxon>Sphingobacteriia</taxon>
        <taxon>Sphingobacteriales</taxon>
        <taxon>Sphingobacteriaceae</taxon>
        <taxon>Sphingobacterium</taxon>
    </lineage>
</organism>
<evidence type="ECO:0000259" key="2">
    <source>
        <dbReference type="Pfam" id="PF18451"/>
    </source>
</evidence>
<gene>
    <name evidence="3" type="ORF">HX018_07345</name>
</gene>
<evidence type="ECO:0000313" key="4">
    <source>
        <dbReference type="Proteomes" id="UP001170954"/>
    </source>
</evidence>
<dbReference type="InterPro" id="IPR040559">
    <property type="entry name" value="CdiA_C"/>
</dbReference>
<evidence type="ECO:0000313" key="3">
    <source>
        <dbReference type="EMBL" id="MDM1048048.1"/>
    </source>
</evidence>
<accession>A0ABT7NLG6</accession>
<comment type="caution">
    <text evidence="3">The sequence shown here is derived from an EMBL/GenBank/DDBJ whole genome shotgun (WGS) entry which is preliminary data.</text>
</comment>
<dbReference type="Pfam" id="PF04233">
    <property type="entry name" value="Phage_Mu_F"/>
    <property type="match status" value="1"/>
</dbReference>
<dbReference type="Pfam" id="PF18451">
    <property type="entry name" value="CdiA_C"/>
    <property type="match status" value="1"/>
</dbReference>